<dbReference type="PANTHER" id="PTHR30572">
    <property type="entry name" value="MEMBRANE COMPONENT OF TRANSPORTER-RELATED"/>
    <property type="match status" value="1"/>
</dbReference>
<dbReference type="PANTHER" id="PTHR30572:SF4">
    <property type="entry name" value="ABC TRANSPORTER PERMEASE YTRF"/>
    <property type="match status" value="1"/>
</dbReference>
<feature type="transmembrane region" description="Helical" evidence="7">
    <location>
        <begin position="342"/>
        <end position="368"/>
    </location>
</feature>
<comment type="subcellular location">
    <subcellularLocation>
        <location evidence="1">Cell membrane</location>
        <topology evidence="1">Multi-pass membrane protein</topology>
    </subcellularLocation>
</comment>
<evidence type="ECO:0000313" key="11">
    <source>
        <dbReference type="Proteomes" id="UP001163156"/>
    </source>
</evidence>
<feature type="transmembrane region" description="Helical" evidence="7">
    <location>
        <begin position="21"/>
        <end position="42"/>
    </location>
</feature>
<reference evidence="10" key="1">
    <citation type="submission" date="2022-10" db="EMBL/GenBank/DDBJ databases">
        <title>Algoriphagus sp. a novel bacteria isolate from halophytes salicornia europaea.</title>
        <authorList>
            <person name="Peng Y."/>
            <person name="Jiang L."/>
            <person name="Lee J."/>
        </authorList>
    </citation>
    <scope>NUCLEOTIDE SEQUENCE</scope>
    <source>
        <strain evidence="10">TR-M5</strain>
    </source>
</reference>
<keyword evidence="4 7" id="KW-1133">Transmembrane helix</keyword>
<name>A0ABY6MKM0_9BACT</name>
<dbReference type="InterPro" id="IPR003838">
    <property type="entry name" value="ABC3_permease_C"/>
</dbReference>
<keyword evidence="11" id="KW-1185">Reference proteome</keyword>
<evidence type="ECO:0000256" key="3">
    <source>
        <dbReference type="ARBA" id="ARBA00022692"/>
    </source>
</evidence>
<feature type="domain" description="ABC3 transporter permease C-terminal" evidence="8">
    <location>
        <begin position="294"/>
        <end position="407"/>
    </location>
</feature>
<evidence type="ECO:0000259" key="9">
    <source>
        <dbReference type="Pfam" id="PF12704"/>
    </source>
</evidence>
<sequence>MNLIENIREAIRSVKVNLLRTILTGAIIAIGISSLVGMLTAIDGIKTQIAESFSGLGANSFDIRNKGYSGGRAIQQGMEEKSYSKLTFREVMAFKEDYKSVGISTVFVSVTGSAEVKRGSKTTNPNVRIRGGDENYMNIKALKLEEGRNFSNMEVQNGHSVCIIGKELKTTLFEANENPINEKITFFGKPYTIIGILEEQGGVGQDQGADRQILIPIENASRLDKNGVFNYNVTGVASGPDKIDYEMGQAIGMMRKIRQDRVTQEDSFDLTKSESVAESLEEVAGYLRMGGFGVGFITLLGASIGLMNIMLVSVTERTREIGIRKALGATPLRIRQQFLLEAIMICVLGGIFGVILGISIGNLIALIIGAGGFLIPWLWMFVAFLICIVVGLLSGYFPAFKASKLDPIESLRYE</sequence>
<evidence type="ECO:0000256" key="6">
    <source>
        <dbReference type="ARBA" id="ARBA00038076"/>
    </source>
</evidence>
<evidence type="ECO:0000256" key="5">
    <source>
        <dbReference type="ARBA" id="ARBA00023136"/>
    </source>
</evidence>
<protein>
    <submittedName>
        <fullName evidence="10">ABC transporter permease</fullName>
    </submittedName>
</protein>
<feature type="transmembrane region" description="Helical" evidence="7">
    <location>
        <begin position="374"/>
        <end position="397"/>
    </location>
</feature>
<evidence type="ECO:0000256" key="4">
    <source>
        <dbReference type="ARBA" id="ARBA00022989"/>
    </source>
</evidence>
<feature type="domain" description="MacB-like periplasmic core" evidence="9">
    <location>
        <begin position="21"/>
        <end position="225"/>
    </location>
</feature>
<accession>A0ABY6MKM0</accession>
<dbReference type="Pfam" id="PF12704">
    <property type="entry name" value="MacB_PCD"/>
    <property type="match status" value="1"/>
</dbReference>
<dbReference type="InterPro" id="IPR025857">
    <property type="entry name" value="MacB_PCD"/>
</dbReference>
<organism evidence="10 11">
    <name type="scientific">Algoriphagus halophytocola</name>
    <dbReference type="NCBI Taxonomy" id="2991499"/>
    <lineage>
        <taxon>Bacteria</taxon>
        <taxon>Pseudomonadati</taxon>
        <taxon>Bacteroidota</taxon>
        <taxon>Cytophagia</taxon>
        <taxon>Cytophagales</taxon>
        <taxon>Cyclobacteriaceae</taxon>
        <taxon>Algoriphagus</taxon>
    </lineage>
</organism>
<dbReference type="Proteomes" id="UP001163156">
    <property type="component" value="Chromosome"/>
</dbReference>
<feature type="transmembrane region" description="Helical" evidence="7">
    <location>
        <begin position="289"/>
        <end position="314"/>
    </location>
</feature>
<dbReference type="InterPro" id="IPR050250">
    <property type="entry name" value="Macrolide_Exporter_MacB"/>
</dbReference>
<keyword evidence="3 7" id="KW-0812">Transmembrane</keyword>
<evidence type="ECO:0000259" key="8">
    <source>
        <dbReference type="Pfam" id="PF02687"/>
    </source>
</evidence>
<keyword evidence="2" id="KW-1003">Cell membrane</keyword>
<dbReference type="EMBL" id="CP110226">
    <property type="protein sequence ID" value="UZD24064.1"/>
    <property type="molecule type" value="Genomic_DNA"/>
</dbReference>
<dbReference type="RefSeq" id="WP_264810778.1">
    <property type="nucleotide sequence ID" value="NZ_CP110226.1"/>
</dbReference>
<gene>
    <name evidence="10" type="ORF">OM944_06090</name>
</gene>
<keyword evidence="5 7" id="KW-0472">Membrane</keyword>
<evidence type="ECO:0000313" key="10">
    <source>
        <dbReference type="EMBL" id="UZD24064.1"/>
    </source>
</evidence>
<evidence type="ECO:0000256" key="1">
    <source>
        <dbReference type="ARBA" id="ARBA00004651"/>
    </source>
</evidence>
<dbReference type="Pfam" id="PF02687">
    <property type="entry name" value="FtsX"/>
    <property type="match status" value="1"/>
</dbReference>
<comment type="similarity">
    <text evidence="6">Belongs to the ABC-4 integral membrane protein family.</text>
</comment>
<evidence type="ECO:0000256" key="2">
    <source>
        <dbReference type="ARBA" id="ARBA00022475"/>
    </source>
</evidence>
<proteinExistence type="inferred from homology"/>
<evidence type="ECO:0000256" key="7">
    <source>
        <dbReference type="SAM" id="Phobius"/>
    </source>
</evidence>